<dbReference type="GO" id="GO:0042147">
    <property type="term" value="P:retrograde transport, endosome to Golgi"/>
    <property type="evidence" value="ECO:0007669"/>
    <property type="project" value="TreeGrafter"/>
</dbReference>
<protein>
    <submittedName>
        <fullName evidence="1">WD40-repeat-containing domain-containing protein</fullName>
    </submittedName>
</protein>
<dbReference type="EMBL" id="LEKV01005314">
    <property type="protein sequence ID" value="KVH89068.1"/>
    <property type="molecule type" value="Genomic_DNA"/>
</dbReference>
<dbReference type="InterPro" id="IPR040096">
    <property type="entry name" value="Ric1"/>
</dbReference>
<dbReference type="PANTHER" id="PTHR22746:SF10">
    <property type="entry name" value="GUANINE NUCLEOTIDE EXCHANGE FACTOR SUBUNIT RIC1"/>
    <property type="match status" value="1"/>
</dbReference>
<proteinExistence type="predicted"/>
<gene>
    <name evidence="1" type="ORF">Ccrd_008938</name>
</gene>
<evidence type="ECO:0000313" key="1">
    <source>
        <dbReference type="EMBL" id="KVH89068.1"/>
    </source>
</evidence>
<dbReference type="Proteomes" id="UP000243975">
    <property type="component" value="Unassembled WGS sequence"/>
</dbReference>
<name>A0A103XE51_CYNCS</name>
<dbReference type="Gramene" id="KVH89068">
    <property type="protein sequence ID" value="KVH89068"/>
    <property type="gene ID" value="Ccrd_008938"/>
</dbReference>
<dbReference type="GO" id="GO:0034066">
    <property type="term" value="C:Ric1-Rgp1 guanyl-nucleotide exchange factor complex"/>
    <property type="evidence" value="ECO:0007669"/>
    <property type="project" value="InterPro"/>
</dbReference>
<reference evidence="1 2" key="1">
    <citation type="journal article" date="2016" name="Sci. Rep.">
        <title>The genome sequence of the outbreeding globe artichoke constructed de novo incorporating a phase-aware low-pass sequencing strategy of F1 progeny.</title>
        <authorList>
            <person name="Scaglione D."/>
            <person name="Reyes-Chin-Wo S."/>
            <person name="Acquadro A."/>
            <person name="Froenicke L."/>
            <person name="Portis E."/>
            <person name="Beitel C."/>
            <person name="Tirone M."/>
            <person name="Mauro R."/>
            <person name="Lo Monaco A."/>
            <person name="Mauromicale G."/>
            <person name="Faccioli P."/>
            <person name="Cattivelli L."/>
            <person name="Rieseberg L."/>
            <person name="Michelmore R."/>
            <person name="Lanteri S."/>
        </authorList>
    </citation>
    <scope>NUCLEOTIDE SEQUENCE [LARGE SCALE GENOMIC DNA]</scope>
    <source>
        <strain evidence="1">2C</strain>
    </source>
</reference>
<dbReference type="PANTHER" id="PTHR22746">
    <property type="entry name" value="RAB6A-GEF COMPLEX PARTNER PROTEIN 1"/>
    <property type="match status" value="1"/>
</dbReference>
<dbReference type="STRING" id="59895.A0A103XE51"/>
<dbReference type="GO" id="GO:0005829">
    <property type="term" value="C:cytosol"/>
    <property type="evidence" value="ECO:0007669"/>
    <property type="project" value="TreeGrafter"/>
</dbReference>
<evidence type="ECO:0000313" key="2">
    <source>
        <dbReference type="Proteomes" id="UP000243975"/>
    </source>
</evidence>
<dbReference type="GO" id="GO:0006886">
    <property type="term" value="P:intracellular protein transport"/>
    <property type="evidence" value="ECO:0007669"/>
    <property type="project" value="InterPro"/>
</dbReference>
<dbReference type="AlphaFoldDB" id="A0A103XE51"/>
<keyword evidence="2" id="KW-1185">Reference proteome</keyword>
<comment type="caution">
    <text evidence="1">The sequence shown here is derived from an EMBL/GenBank/DDBJ whole genome shotgun (WGS) entry which is preliminary data.</text>
</comment>
<dbReference type="GO" id="GO:0000139">
    <property type="term" value="C:Golgi membrane"/>
    <property type="evidence" value="ECO:0007669"/>
    <property type="project" value="TreeGrafter"/>
</dbReference>
<sequence>MSGTSFIQWDEYGYRLYAVEEGSSERILAFSFGKCCLNRGVSGKTHARQVIYGEDRLLMVSYISQNWPVLHVAASEDGMYLAVAGLHGLILYDIRLNRWRFFGDVTQEQRIQCTGLLWMGKIVVVCNYIDSSDT</sequence>
<accession>A0A103XE51</accession>
<dbReference type="InterPro" id="IPR036322">
    <property type="entry name" value="WD40_repeat_dom_sf"/>
</dbReference>
<organism evidence="1 2">
    <name type="scientific">Cynara cardunculus var. scolymus</name>
    <name type="common">Globe artichoke</name>
    <name type="synonym">Cynara scolymus</name>
    <dbReference type="NCBI Taxonomy" id="59895"/>
    <lineage>
        <taxon>Eukaryota</taxon>
        <taxon>Viridiplantae</taxon>
        <taxon>Streptophyta</taxon>
        <taxon>Embryophyta</taxon>
        <taxon>Tracheophyta</taxon>
        <taxon>Spermatophyta</taxon>
        <taxon>Magnoliopsida</taxon>
        <taxon>eudicotyledons</taxon>
        <taxon>Gunneridae</taxon>
        <taxon>Pentapetalae</taxon>
        <taxon>asterids</taxon>
        <taxon>campanulids</taxon>
        <taxon>Asterales</taxon>
        <taxon>Asteraceae</taxon>
        <taxon>Carduoideae</taxon>
        <taxon>Cardueae</taxon>
        <taxon>Carduinae</taxon>
        <taxon>Cynara</taxon>
    </lineage>
</organism>
<dbReference type="SUPFAM" id="SSF50978">
    <property type="entry name" value="WD40 repeat-like"/>
    <property type="match status" value="1"/>
</dbReference>